<evidence type="ECO:0000313" key="2">
    <source>
        <dbReference type="Proteomes" id="UP001219518"/>
    </source>
</evidence>
<keyword evidence="2" id="KW-1185">Reference proteome</keyword>
<gene>
    <name evidence="1" type="ORF">KUF71_021971</name>
</gene>
<feature type="non-terminal residue" evidence="1">
    <location>
        <position position="1"/>
    </location>
</feature>
<proteinExistence type="predicted"/>
<comment type="caution">
    <text evidence="1">The sequence shown here is derived from an EMBL/GenBank/DDBJ whole genome shotgun (WGS) entry which is preliminary data.</text>
</comment>
<dbReference type="AlphaFoldDB" id="A0AAE1GZW7"/>
<protein>
    <submittedName>
        <fullName evidence="1">N-acetyl-gamma-glutamyl-phosphate reductase</fullName>
    </submittedName>
</protein>
<organism evidence="1 2">
    <name type="scientific">Frankliniella fusca</name>
    <dbReference type="NCBI Taxonomy" id="407009"/>
    <lineage>
        <taxon>Eukaryota</taxon>
        <taxon>Metazoa</taxon>
        <taxon>Ecdysozoa</taxon>
        <taxon>Arthropoda</taxon>
        <taxon>Hexapoda</taxon>
        <taxon>Insecta</taxon>
        <taxon>Pterygota</taxon>
        <taxon>Neoptera</taxon>
        <taxon>Paraneoptera</taxon>
        <taxon>Thysanoptera</taxon>
        <taxon>Terebrantia</taxon>
        <taxon>Thripoidea</taxon>
        <taxon>Thripidae</taxon>
        <taxon>Frankliniella</taxon>
    </lineage>
</organism>
<dbReference type="EMBL" id="JAHWGI010000293">
    <property type="protein sequence ID" value="KAK3912401.1"/>
    <property type="molecule type" value="Genomic_DNA"/>
</dbReference>
<reference evidence="1" key="2">
    <citation type="journal article" date="2023" name="BMC Genomics">
        <title>Pest status, molecular evolution, and epigenetic factors derived from the genome assembly of Frankliniella fusca, a thysanopteran phytovirus vector.</title>
        <authorList>
            <person name="Catto M.A."/>
            <person name="Labadie P.E."/>
            <person name="Jacobson A.L."/>
            <person name="Kennedy G.G."/>
            <person name="Srinivasan R."/>
            <person name="Hunt B.G."/>
        </authorList>
    </citation>
    <scope>NUCLEOTIDE SEQUENCE</scope>
    <source>
        <strain evidence="1">PL_HMW_Pooled</strain>
    </source>
</reference>
<sequence length="120" mass="13012">FCPSRCADVSDPTGALASLAAGTRPAPPRLTPRSLVRVIRARRRAAPPLRPVPSLLKRAVSFRLEMINSSLPAPRLCTAVPTAVRPRRDAAPPCREYYDVHCADPAGLWTPPHPAACWLT</sequence>
<accession>A0AAE1GZW7</accession>
<evidence type="ECO:0000313" key="1">
    <source>
        <dbReference type="EMBL" id="KAK3912401.1"/>
    </source>
</evidence>
<dbReference type="Proteomes" id="UP001219518">
    <property type="component" value="Unassembled WGS sequence"/>
</dbReference>
<reference evidence="1" key="1">
    <citation type="submission" date="2021-07" db="EMBL/GenBank/DDBJ databases">
        <authorList>
            <person name="Catto M.A."/>
            <person name="Jacobson A."/>
            <person name="Kennedy G."/>
            <person name="Labadie P."/>
            <person name="Hunt B.G."/>
            <person name="Srinivasan R."/>
        </authorList>
    </citation>
    <scope>NUCLEOTIDE SEQUENCE</scope>
    <source>
        <strain evidence="1">PL_HMW_Pooled</strain>
        <tissue evidence="1">Head</tissue>
    </source>
</reference>
<name>A0AAE1GZW7_9NEOP</name>